<dbReference type="EMBL" id="CVRR01000008">
    <property type="protein sequence ID" value="CRL35118.1"/>
    <property type="molecule type" value="Genomic_DNA"/>
</dbReference>
<evidence type="ECO:0000256" key="4">
    <source>
        <dbReference type="SAM" id="Phobius"/>
    </source>
</evidence>
<feature type="transmembrane region" description="Helical" evidence="4">
    <location>
        <begin position="5"/>
        <end position="27"/>
    </location>
</feature>
<organism evidence="5 6">
    <name type="scientific">Roseburia faecis</name>
    <dbReference type="NCBI Taxonomy" id="301302"/>
    <lineage>
        <taxon>Bacteria</taxon>
        <taxon>Bacillati</taxon>
        <taxon>Bacillota</taxon>
        <taxon>Clostridia</taxon>
        <taxon>Lachnospirales</taxon>
        <taxon>Lachnospiraceae</taxon>
        <taxon>Roseburia</taxon>
    </lineage>
</organism>
<protein>
    <recommendedName>
        <fullName evidence="7">Zinc transport system zinc-binding lipoprotein AdcA</fullName>
    </recommendedName>
</protein>
<reference evidence="6" key="1">
    <citation type="submission" date="2015-05" db="EMBL/GenBank/DDBJ databases">
        <authorList>
            <consortium name="Pathogen Informatics"/>
        </authorList>
    </citation>
    <scope>NUCLEOTIDE SEQUENCE [LARGE SCALE GENOMIC DNA]</scope>
    <source>
        <strain evidence="6">M72</strain>
    </source>
</reference>
<dbReference type="GeneID" id="99748382"/>
<evidence type="ECO:0000256" key="3">
    <source>
        <dbReference type="ARBA" id="ARBA00022729"/>
    </source>
</evidence>
<keyword evidence="3" id="KW-0732">Signal</keyword>
<sequence length="321" mass="35880">MKKKYLYTAIMLFAILVAGMGLTGWYVSQTQEQTDGQELTVVTSFYPMYIAAENVIGDADGVRLENLSEPQTGCLHDFQLTPEDMKLLSTADVFIINGGGIESFMKEVAEAYPNLKIIEACENISLLSGEEDDTHHHEGETEEEHAHGDVNAHAWMSVSAYETQVQTIADGLSGADPERSSAYQNGAKAYLEKLDGLRKRQEKLKQEISGQSVILFHEAYAYVAEDYGLQVNYLLDLDEERQVSAGEVSDVLSAVRKGHVKYILAEELYGKSMGDTIRKESDAKVLYLDPLNRGTYEKDSYINGMKKNMEILEEAFYAKDH</sequence>
<accession>A0A0M6WH20</accession>
<dbReference type="Pfam" id="PF01297">
    <property type="entry name" value="ZnuA"/>
    <property type="match status" value="1"/>
</dbReference>
<keyword evidence="4" id="KW-0812">Transmembrane</keyword>
<dbReference type="GO" id="GO:0046872">
    <property type="term" value="F:metal ion binding"/>
    <property type="evidence" value="ECO:0007669"/>
    <property type="project" value="InterPro"/>
</dbReference>
<gene>
    <name evidence="5" type="ORF">M72_23001</name>
</gene>
<dbReference type="RefSeq" id="WP_055067302.1">
    <property type="nucleotide sequence ID" value="NZ_CP173697.1"/>
</dbReference>
<dbReference type="AlphaFoldDB" id="A0A0M6WH20"/>
<keyword evidence="6" id="KW-1185">Reference proteome</keyword>
<dbReference type="Proteomes" id="UP000049979">
    <property type="component" value="Unassembled WGS sequence"/>
</dbReference>
<dbReference type="PANTHER" id="PTHR42953:SF3">
    <property type="entry name" value="HIGH-AFFINITY ZINC UPTAKE SYSTEM PROTEIN ZNUA"/>
    <property type="match status" value="1"/>
</dbReference>
<dbReference type="OrthoDB" id="9810636at2"/>
<name>A0A0M6WH20_9FIRM</name>
<dbReference type="GO" id="GO:0030001">
    <property type="term" value="P:metal ion transport"/>
    <property type="evidence" value="ECO:0007669"/>
    <property type="project" value="InterPro"/>
</dbReference>
<dbReference type="Gene3D" id="3.40.50.1980">
    <property type="entry name" value="Nitrogenase molybdenum iron protein domain"/>
    <property type="match status" value="2"/>
</dbReference>
<evidence type="ECO:0000256" key="2">
    <source>
        <dbReference type="ARBA" id="ARBA00022448"/>
    </source>
</evidence>
<keyword evidence="2" id="KW-0813">Transport</keyword>
<comment type="similarity">
    <text evidence="1">Belongs to the bacterial solute-binding protein 9 family.</text>
</comment>
<dbReference type="STRING" id="301302.ERS852420_00893"/>
<keyword evidence="4" id="KW-0472">Membrane</keyword>
<evidence type="ECO:0000313" key="6">
    <source>
        <dbReference type="Proteomes" id="UP000049979"/>
    </source>
</evidence>
<evidence type="ECO:0000256" key="1">
    <source>
        <dbReference type="ARBA" id="ARBA00011028"/>
    </source>
</evidence>
<dbReference type="PANTHER" id="PTHR42953">
    <property type="entry name" value="HIGH-AFFINITY ZINC UPTAKE SYSTEM PROTEIN ZNUA-RELATED"/>
    <property type="match status" value="1"/>
</dbReference>
<evidence type="ECO:0000313" key="5">
    <source>
        <dbReference type="EMBL" id="CRL35118.1"/>
    </source>
</evidence>
<evidence type="ECO:0008006" key="7">
    <source>
        <dbReference type="Google" id="ProtNLM"/>
    </source>
</evidence>
<dbReference type="InterPro" id="IPR050492">
    <property type="entry name" value="Bact_metal-bind_prot9"/>
</dbReference>
<proteinExistence type="inferred from homology"/>
<dbReference type="SUPFAM" id="SSF53807">
    <property type="entry name" value="Helical backbone' metal receptor"/>
    <property type="match status" value="1"/>
</dbReference>
<dbReference type="InterPro" id="IPR006127">
    <property type="entry name" value="ZnuA-like"/>
</dbReference>
<keyword evidence="4" id="KW-1133">Transmembrane helix</keyword>